<organism evidence="7">
    <name type="scientific">Ditylum brightwellii</name>
    <dbReference type="NCBI Taxonomy" id="49249"/>
    <lineage>
        <taxon>Eukaryota</taxon>
        <taxon>Sar</taxon>
        <taxon>Stramenopiles</taxon>
        <taxon>Ochrophyta</taxon>
        <taxon>Bacillariophyta</taxon>
        <taxon>Mediophyceae</taxon>
        <taxon>Lithodesmiophycidae</taxon>
        <taxon>Lithodesmiales</taxon>
        <taxon>Lithodesmiaceae</taxon>
        <taxon>Ditylum</taxon>
    </lineage>
</organism>
<gene>
    <name evidence="7" type="ORF">DBRI00130_LOCUS31108</name>
</gene>
<evidence type="ECO:0000256" key="1">
    <source>
        <dbReference type="ARBA" id="ARBA00005775"/>
    </source>
</evidence>
<protein>
    <recommendedName>
        <fullName evidence="6">MI domain-containing protein</fullName>
    </recommendedName>
</protein>
<feature type="compositionally biased region" description="Low complexity" evidence="5">
    <location>
        <begin position="123"/>
        <end position="173"/>
    </location>
</feature>
<feature type="compositionally biased region" description="Low complexity" evidence="5">
    <location>
        <begin position="464"/>
        <end position="489"/>
    </location>
</feature>
<feature type="region of interest" description="Disordered" evidence="5">
    <location>
        <begin position="521"/>
        <end position="618"/>
    </location>
</feature>
<feature type="compositionally biased region" description="Basic and acidic residues" evidence="5">
    <location>
        <begin position="284"/>
        <end position="388"/>
    </location>
</feature>
<keyword evidence="2" id="KW-0396">Initiation factor</keyword>
<feature type="compositionally biased region" description="Low complexity" evidence="5">
    <location>
        <begin position="554"/>
        <end position="564"/>
    </location>
</feature>
<feature type="compositionally biased region" description="Low complexity" evidence="5">
    <location>
        <begin position="23"/>
        <end position="39"/>
    </location>
</feature>
<dbReference type="InterPro" id="IPR003890">
    <property type="entry name" value="MIF4G-like_typ-3"/>
</dbReference>
<proteinExistence type="inferred from homology"/>
<evidence type="ECO:0000256" key="3">
    <source>
        <dbReference type="ARBA" id="ARBA00022917"/>
    </source>
</evidence>
<feature type="compositionally biased region" description="Gly residues" evidence="5">
    <location>
        <begin position="197"/>
        <end position="211"/>
    </location>
</feature>
<dbReference type="Gene3D" id="1.25.40.180">
    <property type="match status" value="3"/>
</dbReference>
<feature type="compositionally biased region" description="Gly residues" evidence="5">
    <location>
        <begin position="1"/>
        <end position="11"/>
    </location>
</feature>
<feature type="compositionally biased region" description="Basic and acidic residues" evidence="5">
    <location>
        <begin position="1035"/>
        <end position="1057"/>
    </location>
</feature>
<feature type="region of interest" description="Disordered" evidence="5">
    <location>
        <begin position="1035"/>
        <end position="1201"/>
    </location>
</feature>
<dbReference type="GO" id="GO:0003743">
    <property type="term" value="F:translation initiation factor activity"/>
    <property type="evidence" value="ECO:0007669"/>
    <property type="project" value="UniProtKB-KW"/>
</dbReference>
<feature type="coiled-coil region" evidence="4">
    <location>
        <begin position="874"/>
        <end position="901"/>
    </location>
</feature>
<feature type="compositionally biased region" description="Gly residues" evidence="5">
    <location>
        <begin position="1064"/>
        <end position="1076"/>
    </location>
</feature>
<sequence length="1378" mass="150449">MSSGGGGGGGYTPNNNNAWSKNPLAQQQPAPPNGAQQQQPPVPPPPTSLQAAALHYHAAPQQQYYSGGYYQGGPPPQPQQPRASPPVSYNAPPPSFKPSPAGASAAAASGSIGMWQPSPPPHHNTMPMHVPHHPMSMHQMHGGMPMATMGHAPYYQQQSGGQYAPQQARPGVGASAGAGAGAGTSSLARYSAQQPSVGGGAVGNAGSGGSAAGRPKKMLTITDKYGNVVDLATTTNAQKRASQNAAASAAAAAEATKHEAGLKLREAAQRAIAEGGAAAMAAKKAKEEEERLKKEAEEKARKEAEEKARKEAEEKARQEAEERARKEAEERARKEAEERARKEAEERARKEAEERARKEAEERARREAEERAKKEAEARAKKEAEERAAPSLSSLVSRLESKKEEEIPAASPGTAPLRPGGAYLRPGGGGGLRPGGPPPGLGLRPGGAGLRPGAPLRPGGGVAAGSSRSGSPSTTSAAAGGASASNGSGDRARKKRRVYSKAELLRFRDLDICCCRPQELPDMTIQRGGNTSTNRRSGRGGEGGGNQWARTSMPPNGTDNNRGGPNDRRSNRGNRNNNGGDQWKRGQEAPKPRPNNRSGGRSNRGNRNDHHQDEFDGPVAPLVMSENRWMPSKDDSSRAKTEKSVKSILNKMTKEKFERLSNQMCDIPIISYEVLTLMIHLVYEKAITEPTFGDMYADLCVKLSQRVKRNTFVKIIPSDEEPPTEDVEGFVPGRTSTSGNTVYRWSNDVSVTDAEIVGPHEDPESCLRAALDQGNAPTPIKRGDMELELHSLQIKEGMFVKIMKPVAKEGEDEEAKEEFYTVFFPLEEAEKCGQQLSKIFLSERECENDGSKQNSFKRSLLNKCEDEFNKQDIYVDWKKEKKEYEDTKASLTESKRNEIEDELDFRRMKIKKQMLGNIRFIGELFKKNMLKERIMRYCIHSLLKVEENEKATKKTGSPVIRSLPDDEMDAEDHEALCNLFTTIGKTIDTPDAYLYMKYYFNKIETLSNDKRIETRSRFMYKDLIELRGNRWKMRREQETAKTLDEIRKDAEREERAQEQQSQRSGGGYRGGGGRGGGRGDRDDRRDRGDRRGGGGGDYRSDRRGGGGGGGSTYGGSRQRSTPQRPSVDEHGFTQVGGRSASARVTSGPPRVSAPVPRSQRMPPAPAAPAPPVSKSSPAPTSGALPSPFTEEKLKNRAKSMRAEFMQDRSNVEDLLFSMDETRGTPDAGKTIVQVNVDHTIDCKDNERDAIIAMLVILFEKGKLSRSDFEGPMADIVEFIDSYVCDSPRVMEYLGDMLAAFFKIGALDVKWLVPQCAKVKEINPGADFHTQVITHAIDSQKKAYGVEEAKRCFGGNAEQRELAGLLGLDTWKAISSQKL</sequence>
<evidence type="ECO:0000256" key="4">
    <source>
        <dbReference type="SAM" id="Coils"/>
    </source>
</evidence>
<dbReference type="InterPro" id="IPR016024">
    <property type="entry name" value="ARM-type_fold"/>
</dbReference>
<accession>A0A7S4S8R9</accession>
<dbReference type="Pfam" id="PF02854">
    <property type="entry name" value="MIF4G"/>
    <property type="match status" value="2"/>
</dbReference>
<keyword evidence="4" id="KW-0175">Coiled coil</keyword>
<feature type="compositionally biased region" description="Basic and acidic residues" evidence="5">
    <location>
        <begin position="582"/>
        <end position="591"/>
    </location>
</feature>
<reference evidence="7" key="1">
    <citation type="submission" date="2021-01" db="EMBL/GenBank/DDBJ databases">
        <authorList>
            <person name="Corre E."/>
            <person name="Pelletier E."/>
            <person name="Niang G."/>
            <person name="Scheremetjew M."/>
            <person name="Finn R."/>
            <person name="Kale V."/>
            <person name="Holt S."/>
            <person name="Cochrane G."/>
            <person name="Meng A."/>
            <person name="Brown T."/>
            <person name="Cohen L."/>
        </authorList>
    </citation>
    <scope>NUCLEOTIDE SEQUENCE</scope>
    <source>
        <strain evidence="7">GSO104</strain>
    </source>
</reference>
<dbReference type="PANTHER" id="PTHR23253:SF9">
    <property type="entry name" value="EUKARYOTIC TRANSLATION INITIATION FACTOR 4 GAMMA 2"/>
    <property type="match status" value="1"/>
</dbReference>
<feature type="domain" description="MI" evidence="6">
    <location>
        <begin position="1192"/>
        <end position="1316"/>
    </location>
</feature>
<dbReference type="PANTHER" id="PTHR23253">
    <property type="entry name" value="EUKARYOTIC TRANSLATION INITIATION FACTOR 4 GAMMA"/>
    <property type="match status" value="1"/>
</dbReference>
<dbReference type="InterPro" id="IPR003891">
    <property type="entry name" value="Initiation_fac_eIF4g_MI"/>
</dbReference>
<keyword evidence="3" id="KW-0648">Protein biosynthesis</keyword>
<dbReference type="SUPFAM" id="SSF48371">
    <property type="entry name" value="ARM repeat"/>
    <property type="match status" value="3"/>
</dbReference>
<dbReference type="EMBL" id="HBNS01039932">
    <property type="protein sequence ID" value="CAE4637971.1"/>
    <property type="molecule type" value="Transcribed_RNA"/>
</dbReference>
<feature type="compositionally biased region" description="Basic and acidic residues" evidence="5">
    <location>
        <begin position="1189"/>
        <end position="1201"/>
    </location>
</feature>
<feature type="compositionally biased region" description="Pro residues" evidence="5">
    <location>
        <begin position="1162"/>
        <end position="1171"/>
    </location>
</feature>
<feature type="region of interest" description="Disordered" evidence="5">
    <location>
        <begin position="1"/>
        <end position="215"/>
    </location>
</feature>
<dbReference type="PROSITE" id="PS51366">
    <property type="entry name" value="MI"/>
    <property type="match status" value="1"/>
</dbReference>
<evidence type="ECO:0000313" key="7">
    <source>
        <dbReference type="EMBL" id="CAE4637971.1"/>
    </source>
</evidence>
<feature type="compositionally biased region" description="Low complexity" evidence="5">
    <location>
        <begin position="595"/>
        <end position="605"/>
    </location>
</feature>
<feature type="compositionally biased region" description="Low complexity" evidence="5">
    <location>
        <begin position="98"/>
        <end position="111"/>
    </location>
</feature>
<feature type="compositionally biased region" description="Low complexity" evidence="5">
    <location>
        <begin position="416"/>
        <end position="425"/>
    </location>
</feature>
<dbReference type="GO" id="GO:0016281">
    <property type="term" value="C:eukaryotic translation initiation factor 4F complex"/>
    <property type="evidence" value="ECO:0007669"/>
    <property type="project" value="TreeGrafter"/>
</dbReference>
<evidence type="ECO:0000259" key="6">
    <source>
        <dbReference type="PROSITE" id="PS51366"/>
    </source>
</evidence>
<dbReference type="SMART" id="SM00543">
    <property type="entry name" value="MIF4G"/>
    <property type="match status" value="1"/>
</dbReference>
<name>A0A7S4S8R9_9STRA</name>
<feature type="compositionally biased region" description="Basic and acidic residues" evidence="5">
    <location>
        <begin position="1077"/>
        <end position="1104"/>
    </location>
</feature>
<comment type="similarity">
    <text evidence="1">Belongs to the eukaryotic initiation factor 4G family.</text>
</comment>
<evidence type="ECO:0000256" key="5">
    <source>
        <dbReference type="SAM" id="MobiDB-lite"/>
    </source>
</evidence>
<feature type="region of interest" description="Disordered" evidence="5">
    <location>
        <begin position="284"/>
        <end position="501"/>
    </location>
</feature>
<dbReference type="GO" id="GO:0003729">
    <property type="term" value="F:mRNA binding"/>
    <property type="evidence" value="ECO:0007669"/>
    <property type="project" value="TreeGrafter"/>
</dbReference>
<evidence type="ECO:0000256" key="2">
    <source>
        <dbReference type="ARBA" id="ARBA00022540"/>
    </source>
</evidence>